<dbReference type="PANTHER" id="PTHR30460">
    <property type="entry name" value="MODERATE CONDUCTANCE MECHANOSENSITIVE CHANNEL YBIO"/>
    <property type="match status" value="1"/>
</dbReference>
<evidence type="ECO:0000256" key="5">
    <source>
        <dbReference type="ARBA" id="ARBA00022989"/>
    </source>
</evidence>
<keyword evidence="4 8" id="KW-0812">Transmembrane</keyword>
<dbReference type="GO" id="GO:0005886">
    <property type="term" value="C:plasma membrane"/>
    <property type="evidence" value="ECO:0007669"/>
    <property type="project" value="UniProtKB-SubCell"/>
</dbReference>
<evidence type="ECO:0000313" key="11">
    <source>
        <dbReference type="EMBL" id="ACB53933.1"/>
    </source>
</evidence>
<dbReference type="AlphaFoldDB" id="B1WVE3"/>
<gene>
    <name evidence="11" type="ordered locus">cce_4585</name>
</gene>
<evidence type="ECO:0000256" key="8">
    <source>
        <dbReference type="SAM" id="Phobius"/>
    </source>
</evidence>
<dbReference type="InterPro" id="IPR006685">
    <property type="entry name" value="MscS_channel_2nd"/>
</dbReference>
<feature type="transmembrane region" description="Helical" evidence="8">
    <location>
        <begin position="46"/>
        <end position="67"/>
    </location>
</feature>
<dbReference type="STRING" id="43989.cce_4585"/>
<evidence type="ECO:0000256" key="6">
    <source>
        <dbReference type="ARBA" id="ARBA00023136"/>
    </source>
</evidence>
<name>B1WVE3_CROS5</name>
<dbReference type="InterPro" id="IPR023408">
    <property type="entry name" value="MscS_beta-dom_sf"/>
</dbReference>
<evidence type="ECO:0000256" key="7">
    <source>
        <dbReference type="SAM" id="MobiDB-lite"/>
    </source>
</evidence>
<dbReference type="SUPFAM" id="SSF50182">
    <property type="entry name" value="Sm-like ribonucleoproteins"/>
    <property type="match status" value="1"/>
</dbReference>
<dbReference type="InterPro" id="IPR045276">
    <property type="entry name" value="YbiO_bact"/>
</dbReference>
<evidence type="ECO:0000259" key="9">
    <source>
        <dbReference type="Pfam" id="PF00924"/>
    </source>
</evidence>
<feature type="compositionally biased region" description="Polar residues" evidence="7">
    <location>
        <begin position="328"/>
        <end position="346"/>
    </location>
</feature>
<dbReference type="Pfam" id="PF21082">
    <property type="entry name" value="MS_channel_3rd"/>
    <property type="match status" value="1"/>
</dbReference>
<dbReference type="GO" id="GO:0008381">
    <property type="term" value="F:mechanosensitive monoatomic ion channel activity"/>
    <property type="evidence" value="ECO:0007669"/>
    <property type="project" value="InterPro"/>
</dbReference>
<comment type="subcellular location">
    <subcellularLocation>
        <location evidence="1">Cell membrane</location>
        <topology evidence="1">Multi-pass membrane protein</topology>
    </subcellularLocation>
</comment>
<dbReference type="Gene3D" id="3.30.70.100">
    <property type="match status" value="1"/>
</dbReference>
<keyword evidence="6 8" id="KW-0472">Membrane</keyword>
<dbReference type="SUPFAM" id="SSF82689">
    <property type="entry name" value="Mechanosensitive channel protein MscS (YggB), C-terminal domain"/>
    <property type="match status" value="1"/>
</dbReference>
<evidence type="ECO:0000256" key="3">
    <source>
        <dbReference type="ARBA" id="ARBA00022475"/>
    </source>
</evidence>
<feature type="domain" description="Mechanosensitive ion channel MscS" evidence="9">
    <location>
        <begin position="542"/>
        <end position="607"/>
    </location>
</feature>
<comment type="similarity">
    <text evidence="2">Belongs to the MscS (TC 1.A.23) family.</text>
</comment>
<feature type="transmembrane region" description="Helical" evidence="8">
    <location>
        <begin position="525"/>
        <end position="544"/>
    </location>
</feature>
<dbReference type="EMBL" id="CP000806">
    <property type="protein sequence ID" value="ACB53933.1"/>
    <property type="molecule type" value="Genomic_DNA"/>
</dbReference>
<sequence>MGSTLPDNKSCCYGWRIIFSYDNKNVKVIMKNLKLVKLDAQRIKKLMLSISRLIIIFIVSLTLTLTWTTQSFGQISLFSQPSNETNSQTGPWDLNQAYTCGKFWCSDVYIHDDIRDSKNILLTPELTLATLKKLNQSSTEATQLLEKRAKVIEQTFNRIVNNIIITKISSKPPIIKPLKFWKPAALPKFLHPNPIKPLHPCTPKIKIGIKNNQTVIFIDEQLDVDIASQSIITVTEIDATANGKTIEDLAKTWQNTIELSFSNAFWGYEFDRQYPQARLVMSSIAMGIALLLIMFIELLRTWLRRWDNGLRQKLKNLTESITVKPEASTPTNLKAENNNDCLTEQNSRPDKSHKKRSKLSFWLTRILNFIKKVIKKNKWLYGRLSRSQQKIILQKQSLIKQERNFAQLLLRISFILQILSLMSGFVVITLIFRDIRFLSVFLLRETLNIIFLWIGLTLLDKIGDFMIDYYLNRWANQAQIFDPTSNRYTLRINTYSVVLKQATTFITIILGIYGTLWLIGLKPSVLAGAGILTVALAFLSRNLLEDMLNGVLILSTDRYAIGDVIDVGEGMGGLVENINLFVTSLRNLDGQVIAIPNSKISTVINNTKEWSRVNFTIKIAWNEDIKRAIDVMNQVANQMQNEPEWGSKILEPMEVLGIDEVSHEGILIHVLIKTQPSEHWGIGREFRLRVKQAFDEMDISLGIPHRKIV</sequence>
<keyword evidence="12" id="KW-1185">Reference proteome</keyword>
<feature type="transmembrane region" description="Helical" evidence="8">
    <location>
        <begin position="279"/>
        <end position="303"/>
    </location>
</feature>
<keyword evidence="3" id="KW-1003">Cell membrane</keyword>
<evidence type="ECO:0000313" key="12">
    <source>
        <dbReference type="Proteomes" id="UP000001203"/>
    </source>
</evidence>
<evidence type="ECO:0008006" key="13">
    <source>
        <dbReference type="Google" id="ProtNLM"/>
    </source>
</evidence>
<dbReference type="Proteomes" id="UP000001203">
    <property type="component" value="Chromosome circular"/>
</dbReference>
<dbReference type="Pfam" id="PF00924">
    <property type="entry name" value="MS_channel_2nd"/>
    <property type="match status" value="1"/>
</dbReference>
<feature type="transmembrane region" description="Helical" evidence="8">
    <location>
        <begin position="438"/>
        <end position="459"/>
    </location>
</feature>
<protein>
    <recommendedName>
        <fullName evidence="13">MscS mechanosensitive ion channel</fullName>
    </recommendedName>
</protein>
<feature type="transmembrane region" description="Helical" evidence="8">
    <location>
        <begin position="497"/>
        <end position="519"/>
    </location>
</feature>
<dbReference type="OrthoDB" id="9809206at2"/>
<organism evidence="11 12">
    <name type="scientific">Crocosphaera subtropica (strain ATCC 51142 / BH68)</name>
    <name type="common">Cyanothece sp. (strain ATCC 51142)</name>
    <dbReference type="NCBI Taxonomy" id="43989"/>
    <lineage>
        <taxon>Bacteria</taxon>
        <taxon>Bacillati</taxon>
        <taxon>Cyanobacteriota</taxon>
        <taxon>Cyanophyceae</taxon>
        <taxon>Oscillatoriophycideae</taxon>
        <taxon>Chroococcales</taxon>
        <taxon>Aphanothecaceae</taxon>
        <taxon>Crocosphaera</taxon>
        <taxon>Crocosphaera subtropica</taxon>
    </lineage>
</organism>
<keyword evidence="5 8" id="KW-1133">Transmembrane helix</keyword>
<feature type="domain" description="Mechanosensitive ion channel MscS C-terminal" evidence="10">
    <location>
        <begin position="613"/>
        <end position="700"/>
    </location>
</feature>
<feature type="region of interest" description="Disordered" evidence="7">
    <location>
        <begin position="326"/>
        <end position="353"/>
    </location>
</feature>
<evidence type="ECO:0000256" key="2">
    <source>
        <dbReference type="ARBA" id="ARBA00008017"/>
    </source>
</evidence>
<dbReference type="eggNOG" id="COG0668">
    <property type="taxonomic scope" value="Bacteria"/>
</dbReference>
<evidence type="ECO:0000259" key="10">
    <source>
        <dbReference type="Pfam" id="PF21082"/>
    </source>
</evidence>
<dbReference type="InterPro" id="IPR010920">
    <property type="entry name" value="LSM_dom_sf"/>
</dbReference>
<dbReference type="PANTHER" id="PTHR30460:SF0">
    <property type="entry name" value="MODERATE CONDUCTANCE MECHANOSENSITIVE CHANNEL YBIO"/>
    <property type="match status" value="1"/>
</dbReference>
<dbReference type="KEGG" id="cyt:cce_4585"/>
<dbReference type="Gene3D" id="2.30.30.60">
    <property type="match status" value="1"/>
</dbReference>
<feature type="transmembrane region" description="Helical" evidence="8">
    <location>
        <begin position="408"/>
        <end position="432"/>
    </location>
</feature>
<reference evidence="11 12" key="1">
    <citation type="journal article" date="2008" name="Proc. Natl. Acad. Sci. U.S.A.">
        <title>The genome of Cyanothece 51142, a unicellular diazotrophic cyanobacterium important in the marine nitrogen cycle.</title>
        <authorList>
            <person name="Welsh E.A."/>
            <person name="Liberton M."/>
            <person name="Stoeckel J."/>
            <person name="Loh T."/>
            <person name="Elvitigala T."/>
            <person name="Wang C."/>
            <person name="Wollam A."/>
            <person name="Fulton R.S."/>
            <person name="Clifton S.W."/>
            <person name="Jacobs J.M."/>
            <person name="Aurora R."/>
            <person name="Ghosh B.K."/>
            <person name="Sherman L.A."/>
            <person name="Smith R.D."/>
            <person name="Wilson R.K."/>
            <person name="Pakrasi H.B."/>
        </authorList>
    </citation>
    <scope>NUCLEOTIDE SEQUENCE [LARGE SCALE GENOMIC DNA]</scope>
    <source>
        <strain evidence="12">ATCC 51142 / BH68</strain>
    </source>
</reference>
<dbReference type="Gene3D" id="1.10.287.1260">
    <property type="match status" value="1"/>
</dbReference>
<dbReference type="InterPro" id="IPR011066">
    <property type="entry name" value="MscS_channel_C_sf"/>
</dbReference>
<dbReference type="InterPro" id="IPR049278">
    <property type="entry name" value="MS_channel_C"/>
</dbReference>
<evidence type="ECO:0000256" key="4">
    <source>
        <dbReference type="ARBA" id="ARBA00022692"/>
    </source>
</evidence>
<dbReference type="HOGENOM" id="CLU_027053_0_0_3"/>
<accession>B1WVE3</accession>
<proteinExistence type="inferred from homology"/>
<evidence type="ECO:0000256" key="1">
    <source>
        <dbReference type="ARBA" id="ARBA00004651"/>
    </source>
</evidence>